<dbReference type="Proteomes" id="UP000276776">
    <property type="component" value="Unassembled WGS sequence"/>
</dbReference>
<evidence type="ECO:0000256" key="7">
    <source>
        <dbReference type="ARBA" id="ARBA00022884"/>
    </source>
</evidence>
<dbReference type="SUPFAM" id="SSF53335">
    <property type="entry name" value="S-adenosyl-L-methionine-dependent methyltransferases"/>
    <property type="match status" value="1"/>
</dbReference>
<dbReference type="AlphaFoldDB" id="A0A0N5D0C4"/>
<dbReference type="GO" id="GO:0002098">
    <property type="term" value="P:tRNA wobble uridine modification"/>
    <property type="evidence" value="ECO:0007669"/>
    <property type="project" value="TreeGrafter"/>
</dbReference>
<dbReference type="PANTHER" id="PTHR13069:SF37">
    <property type="entry name" value="FIRE DANCER"/>
    <property type="match status" value="1"/>
</dbReference>
<comment type="function">
    <text evidence="11">Catalyzes the methylation of 5-carboxymethyl uridine to 5-methylcarboxymethyl uridine at the wobble position of the anticodon loop in tRNA via its methyltransferase domain. Catalyzes the last step in the formation of 5-methylcarboxymethyl uridine at the wobble position of the anticodon loop in target tRNA. Has a preference for tRNA(Arg) and tRNA(Glu), and does not bind tRNA(Lys). Binds tRNA and catalyzes the iron and alpha-ketoglutarate dependent hydroxylation of 5-methylcarboxymethyl uridine at the wobble position of the anticodon loop in tRNA via its dioxygenase domain, giving rise to 5-(S)-methoxycarbonylhydroxymethyluridine; has a preference for tRNA(Gly). Required for normal survival after DNA damage. May inhibit apoptosis and promote cell survival and angiogenesis.</text>
</comment>
<accession>A0A0N5D0C4</accession>
<dbReference type="EMBL" id="UYYF01004400">
    <property type="protein sequence ID" value="VDN03561.1"/>
    <property type="molecule type" value="Genomic_DNA"/>
</dbReference>
<gene>
    <name evidence="17" type="ORF">TCLT_LOCUS6230</name>
</gene>
<dbReference type="Gene3D" id="3.30.70.330">
    <property type="match status" value="1"/>
</dbReference>
<feature type="domain" description="RRM" evidence="15">
    <location>
        <begin position="32"/>
        <end position="113"/>
    </location>
</feature>
<dbReference type="Gene3D" id="3.40.50.150">
    <property type="entry name" value="Vaccinia Virus protein VP39"/>
    <property type="match status" value="1"/>
</dbReference>
<keyword evidence="18" id="KW-1185">Reference proteome</keyword>
<organism evidence="19">
    <name type="scientific">Thelazia callipaeda</name>
    <name type="common">Oriental eyeworm</name>
    <name type="synonym">Parasitic nematode</name>
    <dbReference type="NCBI Taxonomy" id="103827"/>
    <lineage>
        <taxon>Eukaryota</taxon>
        <taxon>Metazoa</taxon>
        <taxon>Ecdysozoa</taxon>
        <taxon>Nematoda</taxon>
        <taxon>Chromadorea</taxon>
        <taxon>Rhabditida</taxon>
        <taxon>Spirurina</taxon>
        <taxon>Spiruromorpha</taxon>
        <taxon>Thelazioidea</taxon>
        <taxon>Thelaziidae</taxon>
        <taxon>Thelazia</taxon>
    </lineage>
</organism>
<dbReference type="PANTHER" id="PTHR13069">
    <property type="entry name" value="ALKYLATED DNA REPAIR PROTEIN ALKB HOMOLOG 8"/>
    <property type="match status" value="1"/>
</dbReference>
<evidence type="ECO:0000313" key="19">
    <source>
        <dbReference type="WBParaSite" id="TCLT_0000624101-mRNA-1"/>
    </source>
</evidence>
<evidence type="ECO:0000256" key="6">
    <source>
        <dbReference type="ARBA" id="ARBA00022833"/>
    </source>
</evidence>
<dbReference type="Pfam" id="PF08241">
    <property type="entry name" value="Methyltransf_11"/>
    <property type="match status" value="1"/>
</dbReference>
<keyword evidence="4" id="KW-0489">Methyltransferase</keyword>
<dbReference type="GO" id="GO:0008757">
    <property type="term" value="F:S-adenosylmethionine-dependent methyltransferase activity"/>
    <property type="evidence" value="ECO:0007669"/>
    <property type="project" value="InterPro"/>
</dbReference>
<reference evidence="17 18" key="2">
    <citation type="submission" date="2018-11" db="EMBL/GenBank/DDBJ databases">
        <authorList>
            <consortium name="Pathogen Informatics"/>
        </authorList>
    </citation>
    <scope>NUCLEOTIDE SEQUENCE [LARGE SCALE GENOMIC DNA]</scope>
</reference>
<dbReference type="PROSITE" id="PS51471">
    <property type="entry name" value="FE2OG_OXY"/>
    <property type="match status" value="1"/>
</dbReference>
<keyword evidence="6" id="KW-0862">Zinc</keyword>
<dbReference type="InterPro" id="IPR005123">
    <property type="entry name" value="Oxoglu/Fe-dep_dioxygenase_dom"/>
</dbReference>
<evidence type="ECO:0000256" key="8">
    <source>
        <dbReference type="ARBA" id="ARBA00023004"/>
    </source>
</evidence>
<evidence type="ECO:0000256" key="3">
    <source>
        <dbReference type="ARBA" id="ARBA00012808"/>
    </source>
</evidence>
<dbReference type="EC" id="2.1.1.229" evidence="3"/>
<sequence length="576" mass="66033">MDRSKVSRKLRKCLQQLAKHDPDVKVSSTPTKILFVANSSPLCGISYDDLEKVFHSFDEGCCDFIVFQTQRPYSFVIFRTIEAAKLAYKNLHGQVPQEFGHNGLALYISFVENVPEVKNVESLCKPNDLRLLLNFINDDEEAALISFIQDYLPTGKTLKSRKVIHFGFEFNYDINVAEEPSPNSMPTVCEAIIDKMLSAGLFQEKPDQLTVNVYEPGNGIPSHIDTHSAFTDTIASLSLISDIVMEFRDLANTSAVYDVLLPRLSLVVMQGESRYRWKHGIAKRKYDVNPITSKLMRRQCRVSFTFRKVLRGKCQCSFTEYCDWDRDGLMKVPDNDERGREIEKQYVSLVYECIADHFDTTRHAQWNGVANFLKRLESGTIIYDIGCGNGKYLVLDDEFIKIGSDLSNSLCLIAYRKGCSVLRANILALPFKSSSAGAVLCIAVIHHLTTKLRRIRAIQELIRVLEPGGRACITVWAYEQALSNEPSEYLKMRRKKRNVQMNRRDSNGRLRVHEGREFTQSDMLVPFQNSDGKRFLRYYHLFRDIELEELINEVSGCAVDEYFYEQGNWIAYVKKI</sequence>
<evidence type="ECO:0000313" key="17">
    <source>
        <dbReference type="EMBL" id="VDN03561.1"/>
    </source>
</evidence>
<comment type="cofactor">
    <cofactor evidence="1">
        <name>Fe(2+)</name>
        <dbReference type="ChEBI" id="CHEBI:29033"/>
    </cofactor>
</comment>
<comment type="similarity">
    <text evidence="2">Belongs to the alkB family.</text>
</comment>
<dbReference type="GO" id="GO:0106335">
    <property type="term" value="F:tRNA (5-carboxymethyluridine(34)-5-O)-methyltransferase activity"/>
    <property type="evidence" value="ECO:0007669"/>
    <property type="project" value="UniProtKB-EC"/>
</dbReference>
<dbReference type="InterPro" id="IPR013216">
    <property type="entry name" value="Methyltransf_11"/>
</dbReference>
<dbReference type="InterPro" id="IPR000504">
    <property type="entry name" value="RRM_dom"/>
</dbReference>
<keyword evidence="8" id="KW-0408">Iron</keyword>
<feature type="domain" description="Fe2OG dioxygenase" evidence="16">
    <location>
        <begin position="205"/>
        <end position="310"/>
    </location>
</feature>
<dbReference type="Gene3D" id="2.60.120.590">
    <property type="entry name" value="Alpha-ketoglutarate-dependent dioxygenase AlkB-like"/>
    <property type="match status" value="1"/>
</dbReference>
<evidence type="ECO:0000256" key="9">
    <source>
        <dbReference type="ARBA" id="ARBA00023268"/>
    </source>
</evidence>
<dbReference type="GO" id="GO:0000049">
    <property type="term" value="F:tRNA binding"/>
    <property type="evidence" value="ECO:0007669"/>
    <property type="project" value="TreeGrafter"/>
</dbReference>
<evidence type="ECO:0000256" key="12">
    <source>
        <dbReference type="ARBA" id="ARBA00049786"/>
    </source>
</evidence>
<evidence type="ECO:0000256" key="14">
    <source>
        <dbReference type="PROSITE-ProRule" id="PRU00176"/>
    </source>
</evidence>
<dbReference type="GO" id="GO:0005737">
    <property type="term" value="C:cytoplasm"/>
    <property type="evidence" value="ECO:0007669"/>
    <property type="project" value="TreeGrafter"/>
</dbReference>
<comment type="catalytic activity">
    <reaction evidence="10">
        <text>5-(carboxymethyl)uridine(34) in tRNA + S-adenosyl-L-methionine = 5-(2-methoxy-2-oxoethyl)uridine(34) in tRNA + S-adenosyl-L-homocysteine</text>
        <dbReference type="Rhea" id="RHEA:43208"/>
        <dbReference type="Rhea" id="RHEA-COMP:10407"/>
        <dbReference type="Rhea" id="RHEA-COMP:10408"/>
        <dbReference type="ChEBI" id="CHEBI:57856"/>
        <dbReference type="ChEBI" id="CHEBI:59789"/>
        <dbReference type="ChEBI" id="CHEBI:74851"/>
        <dbReference type="ChEBI" id="CHEBI:74882"/>
        <dbReference type="EC" id="2.1.1.229"/>
    </reaction>
</comment>
<keyword evidence="9" id="KW-0511">Multifunctional enzyme</keyword>
<evidence type="ECO:0000256" key="13">
    <source>
        <dbReference type="ARBA" id="ARBA00049802"/>
    </source>
</evidence>
<dbReference type="InterPro" id="IPR027450">
    <property type="entry name" value="AlkB-like"/>
</dbReference>
<evidence type="ECO:0000259" key="15">
    <source>
        <dbReference type="PROSITE" id="PS50102"/>
    </source>
</evidence>
<dbReference type="GO" id="GO:0030488">
    <property type="term" value="P:tRNA methylation"/>
    <property type="evidence" value="ECO:0007669"/>
    <property type="project" value="TreeGrafter"/>
</dbReference>
<evidence type="ECO:0000256" key="10">
    <source>
        <dbReference type="ARBA" id="ARBA00034996"/>
    </source>
</evidence>
<dbReference type="Pfam" id="PF13532">
    <property type="entry name" value="2OG-FeII_Oxy_2"/>
    <property type="match status" value="1"/>
</dbReference>
<dbReference type="WBParaSite" id="TCLT_0000624101-mRNA-1">
    <property type="protein sequence ID" value="TCLT_0000624101-mRNA-1"/>
    <property type="gene ID" value="TCLT_0000624101"/>
</dbReference>
<proteinExistence type="inferred from homology"/>
<evidence type="ECO:0000256" key="5">
    <source>
        <dbReference type="ARBA" id="ARBA00022679"/>
    </source>
</evidence>
<dbReference type="OMA" id="KYLGCNP"/>
<dbReference type="CDD" id="cd02440">
    <property type="entry name" value="AdoMet_MTases"/>
    <property type="match status" value="1"/>
</dbReference>
<dbReference type="InterPro" id="IPR035979">
    <property type="entry name" value="RBD_domain_sf"/>
</dbReference>
<evidence type="ECO:0000256" key="2">
    <source>
        <dbReference type="ARBA" id="ARBA00007879"/>
    </source>
</evidence>
<dbReference type="InterPro" id="IPR051422">
    <property type="entry name" value="AlkB_tRNA_MeTrf/Diox"/>
</dbReference>
<dbReference type="PROSITE" id="PS50102">
    <property type="entry name" value="RRM"/>
    <property type="match status" value="1"/>
</dbReference>
<evidence type="ECO:0000313" key="18">
    <source>
        <dbReference type="Proteomes" id="UP000276776"/>
    </source>
</evidence>
<evidence type="ECO:0000256" key="1">
    <source>
        <dbReference type="ARBA" id="ARBA00001954"/>
    </source>
</evidence>
<dbReference type="STRING" id="103827.A0A0N5D0C4"/>
<keyword evidence="7 14" id="KW-0694">RNA-binding</keyword>
<protein>
    <recommendedName>
        <fullName evidence="3">tRNA (carboxymethyluridine(34)-5-O)-methyltransferase</fullName>
        <ecNumber evidence="3">2.1.1.229</ecNumber>
    </recommendedName>
    <alternativeName>
        <fullName evidence="12">Alkylated DNA repair protein alkB homolog 8</fullName>
    </alternativeName>
    <alternativeName>
        <fullName evidence="13">S-adenosyl-L-methionine-dependent tRNA methyltransferase ALKBH8</fullName>
    </alternativeName>
</protein>
<name>A0A0N5D0C4_THECL</name>
<keyword evidence="5" id="KW-0808">Transferase</keyword>
<dbReference type="SUPFAM" id="SSF54928">
    <property type="entry name" value="RNA-binding domain, RBD"/>
    <property type="match status" value="1"/>
</dbReference>
<evidence type="ECO:0000256" key="11">
    <source>
        <dbReference type="ARBA" id="ARBA00045506"/>
    </source>
</evidence>
<reference evidence="19" key="1">
    <citation type="submission" date="2017-02" db="UniProtKB">
        <authorList>
            <consortium name="WormBaseParasite"/>
        </authorList>
    </citation>
    <scope>IDENTIFICATION</scope>
</reference>
<dbReference type="InterPro" id="IPR037151">
    <property type="entry name" value="AlkB-like_sf"/>
</dbReference>
<dbReference type="SUPFAM" id="SSF51197">
    <property type="entry name" value="Clavaminate synthase-like"/>
    <property type="match status" value="1"/>
</dbReference>
<dbReference type="GO" id="GO:0005634">
    <property type="term" value="C:nucleus"/>
    <property type="evidence" value="ECO:0007669"/>
    <property type="project" value="TreeGrafter"/>
</dbReference>
<dbReference type="InterPro" id="IPR029063">
    <property type="entry name" value="SAM-dependent_MTases_sf"/>
</dbReference>
<dbReference type="InterPro" id="IPR012677">
    <property type="entry name" value="Nucleotide-bd_a/b_plait_sf"/>
</dbReference>
<dbReference type="OrthoDB" id="271595at2759"/>
<evidence type="ECO:0000259" key="16">
    <source>
        <dbReference type="PROSITE" id="PS51471"/>
    </source>
</evidence>
<evidence type="ECO:0000256" key="4">
    <source>
        <dbReference type="ARBA" id="ARBA00022603"/>
    </source>
</evidence>